<organism evidence="2 3">
    <name type="scientific">Solitalea agri</name>
    <dbReference type="NCBI Taxonomy" id="2953739"/>
    <lineage>
        <taxon>Bacteria</taxon>
        <taxon>Pseudomonadati</taxon>
        <taxon>Bacteroidota</taxon>
        <taxon>Sphingobacteriia</taxon>
        <taxon>Sphingobacteriales</taxon>
        <taxon>Sphingobacteriaceae</taxon>
        <taxon>Solitalea</taxon>
    </lineage>
</organism>
<protein>
    <recommendedName>
        <fullName evidence="1">Diphthamide synthase domain-containing protein</fullName>
    </recommendedName>
</protein>
<dbReference type="InterPro" id="IPR030662">
    <property type="entry name" value="DPH6/MJ0570"/>
</dbReference>
<reference evidence="2" key="1">
    <citation type="submission" date="2022-06" db="EMBL/GenBank/DDBJ databases">
        <title>Solitalea sp. MAHUQ-68 isolated from rhizospheric soil.</title>
        <authorList>
            <person name="Huq M.A."/>
        </authorList>
    </citation>
    <scope>NUCLEOTIDE SEQUENCE</scope>
    <source>
        <strain evidence="2">MAHUQ-68</strain>
    </source>
</reference>
<dbReference type="Gene3D" id="3.40.50.620">
    <property type="entry name" value="HUPs"/>
    <property type="match status" value="1"/>
</dbReference>
<name>A0A9X2F085_9SPHI</name>
<dbReference type="Proteomes" id="UP001155182">
    <property type="component" value="Unassembled WGS sequence"/>
</dbReference>
<dbReference type="GO" id="GO:0017183">
    <property type="term" value="P:protein histidyl modification to diphthamide"/>
    <property type="evidence" value="ECO:0007669"/>
    <property type="project" value="TreeGrafter"/>
</dbReference>
<sequence>MTASSAAVLWTGGKDCVLALHFAKKEELSINLLITFAPKNADFLAHPIKVLKLQAEAIGIPHRIIEINEPYKESYENAIAHLKDEGIDLLISGDIDEVNSYPNWIKERSAVSGMGVYAPLWQLDRKDLLNELVNRNFKVIFSLVRKPWFTRSWVGDLITSAKIDQLSMFKELKGIDLSGEQGEYHTLVLDCPAFAKAIVIDKSSIEEKDDMYYLRLEEITLKDKGK</sequence>
<dbReference type="InterPro" id="IPR014729">
    <property type="entry name" value="Rossmann-like_a/b/a_fold"/>
</dbReference>
<dbReference type="CDD" id="cd01994">
    <property type="entry name" value="AANH_PF0828-like"/>
    <property type="match status" value="1"/>
</dbReference>
<dbReference type="Pfam" id="PF01902">
    <property type="entry name" value="Diphthami_syn_2"/>
    <property type="match status" value="1"/>
</dbReference>
<dbReference type="PANTHER" id="PTHR12196">
    <property type="entry name" value="DOMAIN OF UNKNOWN FUNCTION 71 DUF71 -CONTAINING PROTEIN"/>
    <property type="match status" value="1"/>
</dbReference>
<dbReference type="EMBL" id="JAMWYS010000006">
    <property type="protein sequence ID" value="MCO4291695.1"/>
    <property type="molecule type" value="Genomic_DNA"/>
</dbReference>
<gene>
    <name evidence="2" type="ORF">NF867_02315</name>
</gene>
<keyword evidence="3" id="KW-1185">Reference proteome</keyword>
<dbReference type="RefSeq" id="WP_252585925.1">
    <property type="nucleotide sequence ID" value="NZ_JAMWYS010000006.1"/>
</dbReference>
<evidence type="ECO:0000313" key="2">
    <source>
        <dbReference type="EMBL" id="MCO4291695.1"/>
    </source>
</evidence>
<dbReference type="GO" id="GO:0017178">
    <property type="term" value="F:diphthine-ammonia ligase activity"/>
    <property type="evidence" value="ECO:0007669"/>
    <property type="project" value="TreeGrafter"/>
</dbReference>
<dbReference type="SUPFAM" id="SSF52402">
    <property type="entry name" value="Adenine nucleotide alpha hydrolases-like"/>
    <property type="match status" value="1"/>
</dbReference>
<feature type="domain" description="Diphthamide synthase" evidence="1">
    <location>
        <begin position="6"/>
        <end position="219"/>
    </location>
</feature>
<dbReference type="InterPro" id="IPR002761">
    <property type="entry name" value="Diphthami_syn_dom"/>
</dbReference>
<dbReference type="AlphaFoldDB" id="A0A9X2F085"/>
<dbReference type="Gene3D" id="3.90.1490.10">
    <property type="entry name" value="putative n-type atp pyrophosphatase, domain 2"/>
    <property type="match status" value="1"/>
</dbReference>
<comment type="caution">
    <text evidence="2">The sequence shown here is derived from an EMBL/GenBank/DDBJ whole genome shotgun (WGS) entry which is preliminary data.</text>
</comment>
<dbReference type="PANTHER" id="PTHR12196:SF2">
    <property type="entry name" value="DIPHTHINE--AMMONIA LIGASE"/>
    <property type="match status" value="1"/>
</dbReference>
<evidence type="ECO:0000313" key="3">
    <source>
        <dbReference type="Proteomes" id="UP001155182"/>
    </source>
</evidence>
<proteinExistence type="predicted"/>
<accession>A0A9X2F085</accession>
<evidence type="ECO:0000259" key="1">
    <source>
        <dbReference type="Pfam" id="PF01902"/>
    </source>
</evidence>